<dbReference type="GO" id="GO:0003723">
    <property type="term" value="F:RNA binding"/>
    <property type="evidence" value="ECO:0007669"/>
    <property type="project" value="InterPro"/>
</dbReference>
<evidence type="ECO:0000313" key="10">
    <source>
        <dbReference type="Proteomes" id="UP000027195"/>
    </source>
</evidence>
<dbReference type="GO" id="GO:0045292">
    <property type="term" value="P:mRNA cis splicing, via spliceosome"/>
    <property type="evidence" value="ECO:0007669"/>
    <property type="project" value="InterPro"/>
</dbReference>
<dbReference type="PROSITE" id="PS50128">
    <property type="entry name" value="SURP"/>
    <property type="match status" value="2"/>
</dbReference>
<evidence type="ECO:0000256" key="6">
    <source>
        <dbReference type="ARBA" id="ARBA00023242"/>
    </source>
</evidence>
<dbReference type="InterPro" id="IPR022030">
    <property type="entry name" value="SF3A1_dom"/>
</dbReference>
<feature type="compositionally biased region" description="Basic and acidic residues" evidence="7">
    <location>
        <begin position="81"/>
        <end position="94"/>
    </location>
</feature>
<dbReference type="InterPro" id="IPR035967">
    <property type="entry name" value="SWAP/Surp_sf"/>
</dbReference>
<evidence type="ECO:0000256" key="7">
    <source>
        <dbReference type="SAM" id="MobiDB-lite"/>
    </source>
</evidence>
<dbReference type="PANTHER" id="PTHR15316:SF1">
    <property type="entry name" value="SPLICING FACTOR 3A SUBUNIT 1"/>
    <property type="match status" value="1"/>
</dbReference>
<reference evidence="10" key="1">
    <citation type="journal article" date="2014" name="Proc. Natl. Acad. Sci. U.S.A.">
        <title>Extensive sampling of basidiomycete genomes demonstrates inadequacy of the white-rot/brown-rot paradigm for wood decay fungi.</title>
        <authorList>
            <person name="Riley R."/>
            <person name="Salamov A.A."/>
            <person name="Brown D.W."/>
            <person name="Nagy L.G."/>
            <person name="Floudas D."/>
            <person name="Held B.W."/>
            <person name="Levasseur A."/>
            <person name="Lombard V."/>
            <person name="Morin E."/>
            <person name="Otillar R."/>
            <person name="Lindquist E.A."/>
            <person name="Sun H."/>
            <person name="LaButti K.M."/>
            <person name="Schmutz J."/>
            <person name="Jabbour D."/>
            <person name="Luo H."/>
            <person name="Baker S.E."/>
            <person name="Pisabarro A.G."/>
            <person name="Walton J.D."/>
            <person name="Blanchette R.A."/>
            <person name="Henrissat B."/>
            <person name="Martin F."/>
            <person name="Cullen D."/>
            <person name="Hibbett D.S."/>
            <person name="Grigoriev I.V."/>
        </authorList>
    </citation>
    <scope>NUCLEOTIDE SEQUENCE [LARGE SCALE GENOMIC DNA]</scope>
    <source>
        <strain evidence="10">FD-172 SS1</strain>
    </source>
</reference>
<feature type="compositionally biased region" description="Acidic residues" evidence="7">
    <location>
        <begin position="311"/>
        <end position="326"/>
    </location>
</feature>
<organism evidence="9 10">
    <name type="scientific">Botryobasidium botryosum (strain FD-172 SS1)</name>
    <dbReference type="NCBI Taxonomy" id="930990"/>
    <lineage>
        <taxon>Eukaryota</taxon>
        <taxon>Fungi</taxon>
        <taxon>Dikarya</taxon>
        <taxon>Basidiomycota</taxon>
        <taxon>Agaricomycotina</taxon>
        <taxon>Agaricomycetes</taxon>
        <taxon>Cantharellales</taxon>
        <taxon>Botryobasidiaceae</taxon>
        <taxon>Botryobasidium</taxon>
    </lineage>
</organism>
<dbReference type="InterPro" id="IPR045146">
    <property type="entry name" value="SF3A1"/>
</dbReference>
<feature type="region of interest" description="Disordered" evidence="7">
    <location>
        <begin position="302"/>
        <end position="352"/>
    </location>
</feature>
<dbReference type="Pfam" id="PF01805">
    <property type="entry name" value="Surp"/>
    <property type="match status" value="2"/>
</dbReference>
<keyword evidence="5" id="KW-0508">mRNA splicing</keyword>
<feature type="domain" description="SURP motif" evidence="8">
    <location>
        <begin position="27"/>
        <end position="71"/>
    </location>
</feature>
<dbReference type="FunFam" id="1.10.10.790:FF:000002">
    <property type="entry name" value="Splicing factor 3A subunit 1"/>
    <property type="match status" value="1"/>
</dbReference>
<evidence type="ECO:0000256" key="5">
    <source>
        <dbReference type="ARBA" id="ARBA00023187"/>
    </source>
</evidence>
<dbReference type="GO" id="GO:0000381">
    <property type="term" value="P:regulation of alternative mRNA splicing, via spliceosome"/>
    <property type="evidence" value="ECO:0007669"/>
    <property type="project" value="TreeGrafter"/>
</dbReference>
<evidence type="ECO:0000256" key="2">
    <source>
        <dbReference type="ARBA" id="ARBA00022664"/>
    </source>
</evidence>
<dbReference type="GO" id="GO:0071013">
    <property type="term" value="C:catalytic step 2 spliceosome"/>
    <property type="evidence" value="ECO:0007669"/>
    <property type="project" value="TreeGrafter"/>
</dbReference>
<proteinExistence type="predicted"/>
<gene>
    <name evidence="9" type="ORF">BOTBODRAFT_104317</name>
</gene>
<dbReference type="PANTHER" id="PTHR15316">
    <property type="entry name" value="SPLICEOSOME ASSOCIATED PROTEIN 114/SWAP SPLICING FACTOR-RELATED"/>
    <property type="match status" value="1"/>
</dbReference>
<dbReference type="FunCoup" id="A0A067N2Z3">
    <property type="interactions" value="774"/>
</dbReference>
<dbReference type="GO" id="GO:0005686">
    <property type="term" value="C:U2 snRNP"/>
    <property type="evidence" value="ECO:0007669"/>
    <property type="project" value="TreeGrafter"/>
</dbReference>
<dbReference type="SUPFAM" id="SSF54236">
    <property type="entry name" value="Ubiquitin-like"/>
    <property type="match status" value="1"/>
</dbReference>
<keyword evidence="4" id="KW-0677">Repeat</keyword>
<dbReference type="HOGENOM" id="CLU_013259_1_0_1"/>
<accession>A0A067N2Z3</accession>
<dbReference type="STRING" id="930990.A0A067N2Z3"/>
<keyword evidence="2" id="KW-0507">mRNA processing</keyword>
<feature type="compositionally biased region" description="Basic and acidic residues" evidence="7">
    <location>
        <begin position="327"/>
        <end position="352"/>
    </location>
</feature>
<dbReference type="Proteomes" id="UP000027195">
    <property type="component" value="Unassembled WGS sequence"/>
</dbReference>
<feature type="region of interest" description="Disordered" evidence="7">
    <location>
        <begin position="38"/>
        <end position="59"/>
    </location>
</feature>
<feature type="region of interest" description="Disordered" evidence="7">
    <location>
        <begin position="81"/>
        <end position="111"/>
    </location>
</feature>
<dbReference type="OrthoDB" id="447637at2759"/>
<dbReference type="Pfam" id="PF12230">
    <property type="entry name" value="PRP21_like_P"/>
    <property type="match status" value="1"/>
</dbReference>
<name>A0A067N2Z3_BOTB1</name>
<dbReference type="InterPro" id="IPR029071">
    <property type="entry name" value="Ubiquitin-like_domsf"/>
</dbReference>
<dbReference type="SMART" id="SM00648">
    <property type="entry name" value="SWAP"/>
    <property type="match status" value="2"/>
</dbReference>
<keyword evidence="6" id="KW-0539">Nucleus</keyword>
<feature type="compositionally biased region" description="Basic and acidic residues" evidence="7">
    <location>
        <begin position="44"/>
        <end position="56"/>
    </location>
</feature>
<dbReference type="FunFam" id="1.10.10.790:FF:000001">
    <property type="entry name" value="Splicing factor 3a, subunit 1"/>
    <property type="match status" value="1"/>
</dbReference>
<dbReference type="Gene3D" id="1.10.10.790">
    <property type="entry name" value="Surp module"/>
    <property type="match status" value="2"/>
</dbReference>
<keyword evidence="3" id="KW-0747">Spliceosome</keyword>
<dbReference type="InterPro" id="IPR000061">
    <property type="entry name" value="Surp"/>
</dbReference>
<dbReference type="CDD" id="cd01800">
    <property type="entry name" value="Ubl_SF3a120"/>
    <property type="match status" value="1"/>
</dbReference>
<dbReference type="Gene3D" id="3.10.20.90">
    <property type="entry name" value="Phosphatidylinositol 3-kinase Catalytic Subunit, Chain A, domain 1"/>
    <property type="match status" value="1"/>
</dbReference>
<dbReference type="GO" id="GO:0071004">
    <property type="term" value="C:U2-type prespliceosome"/>
    <property type="evidence" value="ECO:0007669"/>
    <property type="project" value="TreeGrafter"/>
</dbReference>
<evidence type="ECO:0000259" key="8">
    <source>
        <dbReference type="PROSITE" id="PS50128"/>
    </source>
</evidence>
<dbReference type="AlphaFoldDB" id="A0A067N2Z3"/>
<dbReference type="EMBL" id="KL198021">
    <property type="protein sequence ID" value="KDQ18517.1"/>
    <property type="molecule type" value="Genomic_DNA"/>
</dbReference>
<evidence type="ECO:0000256" key="4">
    <source>
        <dbReference type="ARBA" id="ARBA00022737"/>
    </source>
</evidence>
<feature type="domain" description="SURP motif" evidence="8">
    <location>
        <begin position="128"/>
        <end position="170"/>
    </location>
</feature>
<evidence type="ECO:0000313" key="9">
    <source>
        <dbReference type="EMBL" id="KDQ18517.1"/>
    </source>
</evidence>
<keyword evidence="10" id="KW-1185">Reference proteome</keyword>
<evidence type="ECO:0000256" key="1">
    <source>
        <dbReference type="ARBA" id="ARBA00004123"/>
    </source>
</evidence>
<protein>
    <recommendedName>
        <fullName evidence="8">SURP motif domain-containing protein</fullName>
    </recommendedName>
</protein>
<comment type="subcellular location">
    <subcellularLocation>
        <location evidence="1">Nucleus</location>
    </subcellularLocation>
</comment>
<dbReference type="InterPro" id="IPR035563">
    <property type="entry name" value="SF3As1_ubi"/>
</dbReference>
<dbReference type="SUPFAM" id="SSF109905">
    <property type="entry name" value="Surp module (SWAP domain)"/>
    <property type="match status" value="2"/>
</dbReference>
<evidence type="ECO:0000256" key="3">
    <source>
        <dbReference type="ARBA" id="ARBA00022728"/>
    </source>
</evidence>
<dbReference type="InParanoid" id="A0A067N2Z3"/>
<sequence length="715" mass="79456">MDTEATPAVSKYTTGGLIYPPPDIRTIIDRTASFVARSANPPQFEEKIRENQRQDPKFSFLNSADPYHAYYRLRIEKIEQGEEDEPVKKDKEEEGGANGTEPAGAPKQPPPLEFVMDLPSINAIDLDTIKLTALFTARRGRAFLAALSVREGRNYQFEFLRPTHSLFSYFNRLVEQYTRVLLPPPETLSTISELGGPGGKWTMLSTARERGEYERWKKEREKKREDDKEAEQKAFAEIDWHDYAIVQTIEFTSADAQSELPPPMSIAEMENMTLAQKRMAAMINESTAADVEAAQAAQAQAAAAGAKAQNGDEDDVEMEEESDDEDSAAKRKEAEEKERELEKAREIQARSLEHGAPMKIRKDYVPKGLASKAKVAMTTCTICGQSVPVDELDEHMRIELLDPRWKVQRDAIEQRRAQAKELQRGADVVSSLKQLARTRVDLFDADEDKRKREEEEELAKRKEREKVVWDGHTASKANTLDKFQTNVNFDEQIAAIHKAKGLGQVDTLPIGPSIGPSIPSSLPPPPISLPQNPTTLPTSSEYAGAVISAGPQPASASGPVMYHPLPPTPAAFVPPGVGMVGGAGLPTRPAEDMADMPAPKRQRIEKLPEGHYYPEQDWINLHPDPISLSIQLPSVPDKPEWNLNGAIATLQELPLTLLISTLRDRLLSHIEGTLPASRVKFSFGSRVLTNANTLASYNFDDGDLVKMEVREAKKK</sequence>